<dbReference type="Proteomes" id="UP000269945">
    <property type="component" value="Unassembled WGS sequence"/>
</dbReference>
<organism evidence="2 3">
    <name type="scientific">Gulo gulo</name>
    <name type="common">Wolverine</name>
    <name type="synonym">Gluton</name>
    <dbReference type="NCBI Taxonomy" id="48420"/>
    <lineage>
        <taxon>Eukaryota</taxon>
        <taxon>Metazoa</taxon>
        <taxon>Chordata</taxon>
        <taxon>Craniata</taxon>
        <taxon>Vertebrata</taxon>
        <taxon>Euteleostomi</taxon>
        <taxon>Mammalia</taxon>
        <taxon>Eutheria</taxon>
        <taxon>Laurasiatheria</taxon>
        <taxon>Carnivora</taxon>
        <taxon>Caniformia</taxon>
        <taxon>Musteloidea</taxon>
        <taxon>Mustelidae</taxon>
        <taxon>Guloninae</taxon>
        <taxon>Gulo</taxon>
    </lineage>
</organism>
<feature type="chain" id="PRO_5040975658" description="Secreted protein" evidence="1">
    <location>
        <begin position="25"/>
        <end position="68"/>
    </location>
</feature>
<feature type="signal peptide" evidence="1">
    <location>
        <begin position="1"/>
        <end position="24"/>
    </location>
</feature>
<evidence type="ECO:0008006" key="4">
    <source>
        <dbReference type="Google" id="ProtNLM"/>
    </source>
</evidence>
<evidence type="ECO:0000256" key="1">
    <source>
        <dbReference type="SAM" id="SignalP"/>
    </source>
</evidence>
<protein>
    <recommendedName>
        <fullName evidence="4">Secreted protein</fullName>
    </recommendedName>
</protein>
<name>A0A9X9LW44_GULGU</name>
<evidence type="ECO:0000313" key="2">
    <source>
        <dbReference type="EMBL" id="VCW97516.1"/>
    </source>
</evidence>
<dbReference type="AlphaFoldDB" id="A0A9X9LW44"/>
<keyword evidence="3" id="KW-1185">Reference proteome</keyword>
<comment type="caution">
    <text evidence="2">The sequence shown here is derived from an EMBL/GenBank/DDBJ whole genome shotgun (WGS) entry which is preliminary data.</text>
</comment>
<reference evidence="2 3" key="1">
    <citation type="submission" date="2018-10" db="EMBL/GenBank/DDBJ databases">
        <authorList>
            <person name="Ekblom R."/>
            <person name="Jareborg N."/>
        </authorList>
    </citation>
    <scope>NUCLEOTIDE SEQUENCE [LARGE SCALE GENOMIC DNA]</scope>
    <source>
        <tissue evidence="2">Muscle</tissue>
    </source>
</reference>
<keyword evidence="1" id="KW-0732">Signal</keyword>
<dbReference type="EMBL" id="CYRY02022047">
    <property type="protein sequence ID" value="VCW97516.1"/>
    <property type="molecule type" value="Genomic_DNA"/>
</dbReference>
<sequence length="68" mass="7754">MLASPFPAILSCLWYLRMPFSALCTCYSFPLTPNTPTPHLLPIISCRCFVKHPLLQAAYPDNQYPRLI</sequence>
<evidence type="ECO:0000313" key="3">
    <source>
        <dbReference type="Proteomes" id="UP000269945"/>
    </source>
</evidence>
<proteinExistence type="predicted"/>
<gene>
    <name evidence="2" type="ORF">BN2614_LOCUS1</name>
</gene>
<accession>A0A9X9LW44</accession>